<accession>A0A6P1TIV3</accession>
<sequence length="307" mass="34844">MAKIVELNMENEEELCEVAKALSSPVRIEILKLLYHEGLIINEIAKKLNIPASSAALHVKVLEKANLIRLEEQPGTRGSMKLCNRKRDFVNISLIARNYNINETASVEMPIGAFSECNVIPTCGLADEEKIIGMEDTEYCFYLPERIHAQIIWSSGGYLEYRFPNLVPKGRLPRKIILSMEICSEAPSYREDWKSDITVWINGLECGTWTSPGDFGARRGRLNPVTWESGNTQHGLLMTWEINQEGSYINEKKAEDRKISELEIMNQSSVTVRIGNKPEARYVGGFNLFGRKYGDYAQDIILNVEYC</sequence>
<evidence type="ECO:0000259" key="1">
    <source>
        <dbReference type="SMART" id="SM00418"/>
    </source>
</evidence>
<dbReference type="InterPro" id="IPR001845">
    <property type="entry name" value="HTH_ArsR_DNA-bd_dom"/>
</dbReference>
<proteinExistence type="predicted"/>
<reference evidence="2 3" key="1">
    <citation type="submission" date="2020-01" db="EMBL/GenBank/DDBJ databases">
        <title>Genome analysis of Anaerocolumna sp. CBA3638.</title>
        <authorList>
            <person name="Kim J."/>
            <person name="Roh S.W."/>
        </authorList>
    </citation>
    <scope>NUCLEOTIDE SEQUENCE [LARGE SCALE GENOMIC DNA]</scope>
    <source>
        <strain evidence="2 3">CBA3638</strain>
    </source>
</reference>
<dbReference type="CDD" id="cd00090">
    <property type="entry name" value="HTH_ARSR"/>
    <property type="match status" value="1"/>
</dbReference>
<name>A0A6P1TIV3_9FIRM</name>
<keyword evidence="3" id="KW-1185">Reference proteome</keyword>
<dbReference type="AlphaFoldDB" id="A0A6P1TIV3"/>
<dbReference type="GO" id="GO:0003700">
    <property type="term" value="F:DNA-binding transcription factor activity"/>
    <property type="evidence" value="ECO:0007669"/>
    <property type="project" value="InterPro"/>
</dbReference>
<protein>
    <submittedName>
        <fullName evidence="2">Helix-turn-helix domain-containing protein</fullName>
    </submittedName>
</protein>
<evidence type="ECO:0000313" key="3">
    <source>
        <dbReference type="Proteomes" id="UP000464314"/>
    </source>
</evidence>
<gene>
    <name evidence="2" type="ORF">Ana3638_02735</name>
</gene>
<dbReference type="SUPFAM" id="SSF46785">
    <property type="entry name" value="Winged helix' DNA-binding domain"/>
    <property type="match status" value="1"/>
</dbReference>
<dbReference type="SMART" id="SM00418">
    <property type="entry name" value="HTH_ARSR"/>
    <property type="match status" value="1"/>
</dbReference>
<dbReference type="InterPro" id="IPR011991">
    <property type="entry name" value="ArsR-like_HTH"/>
</dbReference>
<dbReference type="Pfam" id="PF12840">
    <property type="entry name" value="HTH_20"/>
    <property type="match status" value="1"/>
</dbReference>
<feature type="domain" description="HTH arsR-type" evidence="1">
    <location>
        <begin position="17"/>
        <end position="98"/>
    </location>
</feature>
<dbReference type="RefSeq" id="WP_161836682.1">
    <property type="nucleotide sequence ID" value="NZ_CP048000.1"/>
</dbReference>
<evidence type="ECO:0000313" key="2">
    <source>
        <dbReference type="EMBL" id="QHQ59846.1"/>
    </source>
</evidence>
<organism evidence="2 3">
    <name type="scientific">Anaerocolumna sedimenticola</name>
    <dbReference type="NCBI Taxonomy" id="2696063"/>
    <lineage>
        <taxon>Bacteria</taxon>
        <taxon>Bacillati</taxon>
        <taxon>Bacillota</taxon>
        <taxon>Clostridia</taxon>
        <taxon>Lachnospirales</taxon>
        <taxon>Lachnospiraceae</taxon>
        <taxon>Anaerocolumna</taxon>
    </lineage>
</organism>
<dbReference type="EMBL" id="CP048000">
    <property type="protein sequence ID" value="QHQ59846.1"/>
    <property type="molecule type" value="Genomic_DNA"/>
</dbReference>
<dbReference type="KEGG" id="anr:Ana3638_02735"/>
<dbReference type="InterPro" id="IPR036388">
    <property type="entry name" value="WH-like_DNA-bd_sf"/>
</dbReference>
<dbReference type="InterPro" id="IPR036390">
    <property type="entry name" value="WH_DNA-bd_sf"/>
</dbReference>
<dbReference type="Proteomes" id="UP000464314">
    <property type="component" value="Chromosome"/>
</dbReference>
<dbReference type="Gene3D" id="1.10.10.10">
    <property type="entry name" value="Winged helix-like DNA-binding domain superfamily/Winged helix DNA-binding domain"/>
    <property type="match status" value="1"/>
</dbReference>